<dbReference type="EMBL" id="QEAS01000007">
    <property type="protein sequence ID" value="PWG80726.1"/>
    <property type="molecule type" value="Genomic_DNA"/>
</dbReference>
<sequence>MMSLVYDGSWGGLLTCIFETYERKLQAVSVVRKQLYCPGFFNDCITVQADDRKAGRVLKGLRCNLSPAGFLGFYACYLSELPQMEEWLLAYTKLVFSLKNAECAFGNDTVLKVSQTARMVFRESHRMKGFVRFALTRDNIFYSEVEPDFNVLPLISGHFKQRFTDQQWLIYDKKRKYGIYYNLEEVTEVQFEPPSRVPAEHSGQIFAEPEMQYQKLWKEYFVSTDIESRKNTRLQLRHMPRRYWKYLIETRDQAPE</sequence>
<dbReference type="InterPro" id="IPR025404">
    <property type="entry name" value="DUF4130"/>
</dbReference>
<proteinExistence type="predicted"/>
<comment type="caution">
    <text evidence="2">The sequence shown here is derived from an EMBL/GenBank/DDBJ whole genome shotgun (WGS) entry which is preliminary data.</text>
</comment>
<dbReference type="OrthoDB" id="5290748at2"/>
<protein>
    <submittedName>
        <fullName evidence="2">DNA metabolism protein</fullName>
    </submittedName>
</protein>
<accession>A0A2U2PH54</accession>
<feature type="domain" description="DUF4130" evidence="1">
    <location>
        <begin position="83"/>
        <end position="249"/>
    </location>
</feature>
<evidence type="ECO:0000313" key="2">
    <source>
        <dbReference type="EMBL" id="PWG80726.1"/>
    </source>
</evidence>
<reference evidence="2 3" key="1">
    <citation type="submission" date="2018-04" db="EMBL/GenBank/DDBJ databases">
        <title>Pedobacter chongqingensis sp. nov., isolated from a rottenly hemp rope.</title>
        <authorList>
            <person name="Cai Y."/>
        </authorList>
    </citation>
    <scope>NUCLEOTIDE SEQUENCE [LARGE SCALE GENOMIC DNA]</scope>
    <source>
        <strain evidence="2 3">FJ4-8</strain>
    </source>
</reference>
<dbReference type="Proteomes" id="UP000245647">
    <property type="component" value="Unassembled WGS sequence"/>
</dbReference>
<dbReference type="RefSeq" id="WP_109415582.1">
    <property type="nucleotide sequence ID" value="NZ_QEAS01000007.1"/>
</dbReference>
<gene>
    <name evidence="2" type="ORF">DDR33_09700</name>
</gene>
<evidence type="ECO:0000313" key="3">
    <source>
        <dbReference type="Proteomes" id="UP000245647"/>
    </source>
</evidence>
<dbReference type="Pfam" id="PF13566">
    <property type="entry name" value="DUF4130"/>
    <property type="match status" value="1"/>
</dbReference>
<evidence type="ECO:0000259" key="1">
    <source>
        <dbReference type="Pfam" id="PF13566"/>
    </source>
</evidence>
<name>A0A2U2PH54_9SPHI</name>
<dbReference type="NCBIfam" id="TIGR03915">
    <property type="entry name" value="SAM_7_link_chp"/>
    <property type="match status" value="1"/>
</dbReference>
<dbReference type="InterPro" id="IPR023875">
    <property type="entry name" value="DNA_repair_put"/>
</dbReference>
<dbReference type="AlphaFoldDB" id="A0A2U2PH54"/>
<keyword evidence="3" id="KW-1185">Reference proteome</keyword>
<organism evidence="2 3">
    <name type="scientific">Pararcticibacter amylolyticus</name>
    <dbReference type="NCBI Taxonomy" id="2173175"/>
    <lineage>
        <taxon>Bacteria</taxon>
        <taxon>Pseudomonadati</taxon>
        <taxon>Bacteroidota</taxon>
        <taxon>Sphingobacteriia</taxon>
        <taxon>Sphingobacteriales</taxon>
        <taxon>Sphingobacteriaceae</taxon>
        <taxon>Pararcticibacter</taxon>
    </lineage>
</organism>